<dbReference type="STRING" id="1249481.D641_0114905"/>
<dbReference type="GO" id="GO:0006260">
    <property type="term" value="P:DNA replication"/>
    <property type="evidence" value="ECO:0007669"/>
    <property type="project" value="InterPro"/>
</dbReference>
<dbReference type="Pfam" id="PF01719">
    <property type="entry name" value="Rep_OBD"/>
    <property type="match status" value="1"/>
</dbReference>
<sequence length="555" mass="62198">MDSADPEPTEVDPGGNQYAEGGKWHYAEQIKGRIFTITTDCVHPDTGEVLLTVETIEKRLSKSSVEYFAWVLHDKDCFTESDLEGNPRAVLGEHKPDHFHVVMQLKNQASVGQVARGYKLHPGCVRKKEGQGTFLDCIEYLTHEHEKQQKLGKHLYADDEVHSNFDWRMAVDERVAARKQGFHSGAAAKKMKIRLAVMNGQMTLKQVREDEPGVYVQDLEKLQKLQQDFRLHQPAPRHRTNYFIGGMAGDERKGRTGKTQLAKLFARTLFRDLDADECYYVATDPRVPLQNYKGQPVIIWDDYNALDLMEALGGRSGVWQVFDDHPSATDVNIKYGATRLVHTVNIITKTTPYAEFLDGLAGEYTDKSGKQHKAEDRNQSWGRFPVVFEVTIHSIVMLLNRGFVDDTDDFLAYEEVARMRASMREVCAGLDSIEDDAEREAATYQVGDFLLRPMLDQHANLQPVASRKATEVVGELLSGIEILDGEALEKDAKEEAGRASDLKRLEAEALAHAKTIGAPVEYLTPSGQRAAMCPDGVTWGWTNGSPLHLVEGGAR</sequence>
<feature type="domain" description="Plasmid replication protein origin binding" evidence="2">
    <location>
        <begin position="58"/>
        <end position="166"/>
    </location>
</feature>
<dbReference type="GO" id="GO:0005727">
    <property type="term" value="C:extrachromosomal circular DNA"/>
    <property type="evidence" value="ECO:0007669"/>
    <property type="project" value="InterPro"/>
</dbReference>
<dbReference type="InterPro" id="IPR002631">
    <property type="entry name" value="Plasmid_rep_OBD"/>
</dbReference>
<evidence type="ECO:0000313" key="3">
    <source>
        <dbReference type="EMBL" id="EYT47614.1"/>
    </source>
</evidence>
<dbReference type="EMBL" id="AORC01000031">
    <property type="protein sequence ID" value="EYT47614.1"/>
    <property type="molecule type" value="Genomic_DNA"/>
</dbReference>
<protein>
    <recommendedName>
        <fullName evidence="2">Plasmid replication protein origin binding domain-containing protein</fullName>
    </recommendedName>
</protein>
<reference evidence="3 4" key="1">
    <citation type="journal article" date="2013" name="Genome Announc.">
        <title>Draft genome sequence of an Actinobacterium, Brachybacterium muris strain UCD-AY4.</title>
        <authorList>
            <person name="Lo J.R."/>
            <person name="Lang J.M."/>
            <person name="Darling A.E."/>
            <person name="Eisen J.A."/>
            <person name="Coil D.A."/>
        </authorList>
    </citation>
    <scope>NUCLEOTIDE SEQUENCE [LARGE SCALE GENOMIC DNA]</scope>
    <source>
        <strain evidence="3 4">UCD-AY4</strain>
    </source>
</reference>
<evidence type="ECO:0000256" key="1">
    <source>
        <dbReference type="SAM" id="MobiDB-lite"/>
    </source>
</evidence>
<dbReference type="Gene3D" id="3.40.1310.30">
    <property type="match status" value="1"/>
</dbReference>
<proteinExistence type="predicted"/>
<comment type="caution">
    <text evidence="3">The sequence shown here is derived from an EMBL/GenBank/DDBJ whole genome shotgun (WGS) entry which is preliminary data.</text>
</comment>
<accession>A0A022KV00</accession>
<gene>
    <name evidence="3" type="ORF">D641_0114905</name>
</gene>
<dbReference type="AlphaFoldDB" id="A0A022KV00"/>
<dbReference type="GO" id="GO:0003677">
    <property type="term" value="F:DNA binding"/>
    <property type="evidence" value="ECO:0007669"/>
    <property type="project" value="InterPro"/>
</dbReference>
<dbReference type="Proteomes" id="UP000019754">
    <property type="component" value="Unassembled WGS sequence"/>
</dbReference>
<dbReference type="GO" id="GO:0003916">
    <property type="term" value="F:DNA topoisomerase activity"/>
    <property type="evidence" value="ECO:0007669"/>
    <property type="project" value="InterPro"/>
</dbReference>
<dbReference type="HOGENOM" id="CLU_490653_0_0_11"/>
<name>A0A022KV00_9MICO</name>
<evidence type="ECO:0000259" key="2">
    <source>
        <dbReference type="Pfam" id="PF01719"/>
    </source>
</evidence>
<evidence type="ECO:0000313" key="4">
    <source>
        <dbReference type="Proteomes" id="UP000019754"/>
    </source>
</evidence>
<organism evidence="3 4">
    <name type="scientific">Brachybacterium muris UCD-AY4</name>
    <dbReference type="NCBI Taxonomy" id="1249481"/>
    <lineage>
        <taxon>Bacteria</taxon>
        <taxon>Bacillati</taxon>
        <taxon>Actinomycetota</taxon>
        <taxon>Actinomycetes</taxon>
        <taxon>Micrococcales</taxon>
        <taxon>Dermabacteraceae</taxon>
        <taxon>Brachybacterium</taxon>
    </lineage>
</organism>
<feature type="compositionally biased region" description="Acidic residues" evidence="1">
    <location>
        <begin position="1"/>
        <end position="10"/>
    </location>
</feature>
<feature type="region of interest" description="Disordered" evidence="1">
    <location>
        <begin position="1"/>
        <end position="20"/>
    </location>
</feature>
<keyword evidence="4" id="KW-1185">Reference proteome</keyword>